<accession>A0AAW8ZXU3</accession>
<dbReference type="Proteomes" id="UP001286376">
    <property type="component" value="Unassembled WGS sequence"/>
</dbReference>
<reference evidence="1 2" key="1">
    <citation type="journal article" date="2022" name="Front. Cell. Infect. Microbiol.">
        <title>The probiotic and immunomodulation effects of Limosilactobacillus reuteri RGW1 isolated from calf feces.</title>
        <authorList>
            <person name="Huang K."/>
            <person name="Shi W."/>
            <person name="Yang B."/>
            <person name="Wang J."/>
        </authorList>
    </citation>
    <scope>NUCLEOTIDE SEQUENCE [LARGE SCALE GENOMIC DNA]</scope>
    <source>
        <strain evidence="1 2">RGW1</strain>
    </source>
</reference>
<dbReference type="RefSeq" id="WP_317848811.1">
    <property type="nucleotide sequence ID" value="NZ_JAOTNP010000002.1"/>
</dbReference>
<name>A0AAW8ZXU3_LIMRT</name>
<evidence type="ECO:0000313" key="1">
    <source>
        <dbReference type="EMBL" id="MDV8945893.1"/>
    </source>
</evidence>
<dbReference type="AlphaFoldDB" id="A0AAW8ZXU3"/>
<evidence type="ECO:0000313" key="2">
    <source>
        <dbReference type="Proteomes" id="UP001286376"/>
    </source>
</evidence>
<organism evidence="1 2">
    <name type="scientific">Limosilactobacillus reuteri</name>
    <name type="common">Lactobacillus reuteri</name>
    <dbReference type="NCBI Taxonomy" id="1598"/>
    <lineage>
        <taxon>Bacteria</taxon>
        <taxon>Bacillati</taxon>
        <taxon>Bacillota</taxon>
        <taxon>Bacilli</taxon>
        <taxon>Lactobacillales</taxon>
        <taxon>Lactobacillaceae</taxon>
        <taxon>Limosilactobacillus</taxon>
    </lineage>
</organism>
<dbReference type="EMBL" id="JAOTNP010000002">
    <property type="protein sequence ID" value="MDV8945893.1"/>
    <property type="molecule type" value="Genomic_DNA"/>
</dbReference>
<protein>
    <submittedName>
        <fullName evidence="1">Uncharacterized protein</fullName>
    </submittedName>
</protein>
<gene>
    <name evidence="1" type="ORF">NX099_00520</name>
</gene>
<sequence length="54" mass="5882">MPIEPQQPIADLIKQLQERNQAIGKGIADGRDEQPQVPKKTIASQLLMEMLGGG</sequence>
<proteinExistence type="predicted"/>
<comment type="caution">
    <text evidence="1">The sequence shown here is derived from an EMBL/GenBank/DDBJ whole genome shotgun (WGS) entry which is preliminary data.</text>
</comment>